<dbReference type="InterPro" id="IPR013644">
    <property type="entry name" value="DXP_reductoisomerase_C"/>
</dbReference>
<feature type="binding site" evidence="9">
    <location>
        <position position="198"/>
    </location>
    <ligand>
        <name>1-deoxy-D-xylulose 5-phosphate</name>
        <dbReference type="ChEBI" id="CHEBI:57792"/>
    </ligand>
</feature>
<keyword evidence="5 9" id="KW-0560">Oxidoreductase</keyword>
<dbReference type="EMBL" id="JBHRSM010000024">
    <property type="protein sequence ID" value="MFC3087165.1"/>
    <property type="molecule type" value="Genomic_DNA"/>
</dbReference>
<feature type="binding site" evidence="9">
    <location>
        <position position="123"/>
    </location>
    <ligand>
        <name>NADPH</name>
        <dbReference type="ChEBI" id="CHEBI:57783"/>
    </ligand>
</feature>
<evidence type="ECO:0000259" key="11">
    <source>
        <dbReference type="Pfam" id="PF08436"/>
    </source>
</evidence>
<feature type="binding site" evidence="9">
    <location>
        <position position="149"/>
    </location>
    <ligand>
        <name>Mn(2+)</name>
        <dbReference type="ChEBI" id="CHEBI:29035"/>
    </ligand>
</feature>
<comment type="function">
    <text evidence="9">Catalyzes the NADPH-dependent rearrangement and reduction of 1-deoxy-D-xylulose-5-phosphate (DXP) to 2-C-methyl-D-erythritol 4-phosphate (MEP).</text>
</comment>
<protein>
    <recommendedName>
        <fullName evidence="9">1-deoxy-D-xylulose 5-phosphate reductoisomerase</fullName>
        <shortName evidence="9">DXP reductoisomerase</shortName>
        <ecNumber evidence="9">1.1.1.267</ecNumber>
    </recommendedName>
    <alternativeName>
        <fullName evidence="9">1-deoxyxylulose-5-phosphate reductoisomerase</fullName>
    </alternativeName>
    <alternativeName>
        <fullName evidence="9">2-C-methyl-D-erythritol 4-phosphate synthase</fullName>
    </alternativeName>
</protein>
<keyword evidence="4 9" id="KW-0521">NADP</keyword>
<dbReference type="Gene3D" id="1.10.1740.10">
    <property type="match status" value="1"/>
</dbReference>
<dbReference type="SUPFAM" id="SSF51735">
    <property type="entry name" value="NAD(P)-binding Rossmann-fold domains"/>
    <property type="match status" value="1"/>
</dbReference>
<evidence type="ECO:0000256" key="1">
    <source>
        <dbReference type="ARBA" id="ARBA00005094"/>
    </source>
</evidence>
<feature type="binding site" evidence="9">
    <location>
        <position position="175"/>
    </location>
    <ligand>
        <name>1-deoxy-D-xylulose 5-phosphate</name>
        <dbReference type="ChEBI" id="CHEBI:57792"/>
    </ligand>
</feature>
<dbReference type="InterPro" id="IPR026877">
    <property type="entry name" value="DXPR_C"/>
</dbReference>
<dbReference type="NCBIfam" id="TIGR00243">
    <property type="entry name" value="Dxr"/>
    <property type="match status" value="1"/>
</dbReference>
<feature type="binding site" evidence="9">
    <location>
        <position position="10"/>
    </location>
    <ligand>
        <name>NADPH</name>
        <dbReference type="ChEBI" id="CHEBI:57783"/>
    </ligand>
</feature>
<feature type="binding site" evidence="9">
    <location>
        <position position="150"/>
    </location>
    <ligand>
        <name>1-deoxy-D-xylulose 5-phosphate</name>
        <dbReference type="ChEBI" id="CHEBI:57792"/>
    </ligand>
</feature>
<feature type="binding site" evidence="9">
    <location>
        <position position="220"/>
    </location>
    <ligand>
        <name>Mn(2+)</name>
        <dbReference type="ChEBI" id="CHEBI:29035"/>
    </ligand>
</feature>
<evidence type="ECO:0000256" key="2">
    <source>
        <dbReference type="ARBA" id="ARBA00006825"/>
    </source>
</evidence>
<name>A0ABV7DXV2_9RHOB</name>
<feature type="binding site" evidence="9">
    <location>
        <position position="124"/>
    </location>
    <ligand>
        <name>1-deoxy-D-xylulose 5-phosphate</name>
        <dbReference type="ChEBI" id="CHEBI:57792"/>
    </ligand>
</feature>
<dbReference type="Pfam" id="PF08436">
    <property type="entry name" value="DXP_redisom_C"/>
    <property type="match status" value="1"/>
</dbReference>
<dbReference type="RefSeq" id="WP_197642967.1">
    <property type="nucleotide sequence ID" value="NZ_JAEACP010000007.1"/>
</dbReference>
<comment type="cofactor">
    <cofactor evidence="9">
        <name>Mg(2+)</name>
        <dbReference type="ChEBI" id="CHEBI:18420"/>
    </cofactor>
    <cofactor evidence="9">
        <name>Mn(2+)</name>
        <dbReference type="ChEBI" id="CHEBI:29035"/>
    </cofactor>
</comment>
<dbReference type="Pfam" id="PF02670">
    <property type="entry name" value="DXP_reductoisom"/>
    <property type="match status" value="1"/>
</dbReference>
<dbReference type="PIRSF" id="PIRSF006205">
    <property type="entry name" value="Dxp_reductismrs"/>
    <property type="match status" value="1"/>
</dbReference>
<evidence type="ECO:0000256" key="9">
    <source>
        <dbReference type="HAMAP-Rule" id="MF_00183"/>
    </source>
</evidence>
<evidence type="ECO:0000259" key="10">
    <source>
        <dbReference type="Pfam" id="PF02670"/>
    </source>
</evidence>
<proteinExistence type="inferred from homology"/>
<organism evidence="13 14">
    <name type="scientific">Tabrizicola soli</name>
    <dbReference type="NCBI Taxonomy" id="2185115"/>
    <lineage>
        <taxon>Bacteria</taxon>
        <taxon>Pseudomonadati</taxon>
        <taxon>Pseudomonadota</taxon>
        <taxon>Alphaproteobacteria</taxon>
        <taxon>Rhodobacterales</taxon>
        <taxon>Paracoccaceae</taxon>
        <taxon>Tabrizicola</taxon>
    </lineage>
</organism>
<feature type="binding site" evidence="9">
    <location>
        <position position="220"/>
    </location>
    <ligand>
        <name>1-deoxy-D-xylulose 5-phosphate</name>
        <dbReference type="ChEBI" id="CHEBI:57792"/>
    </ligand>
</feature>
<dbReference type="InterPro" id="IPR036169">
    <property type="entry name" value="DXPR_C_sf"/>
</dbReference>
<feature type="binding site" evidence="9">
    <location>
        <position position="13"/>
    </location>
    <ligand>
        <name>NADPH</name>
        <dbReference type="ChEBI" id="CHEBI:57783"/>
    </ligand>
</feature>
<gene>
    <name evidence="9 13" type="primary">dxr</name>
    <name evidence="13" type="ORF">ACFOD6_14020</name>
</gene>
<reference evidence="14" key="1">
    <citation type="journal article" date="2019" name="Int. J. Syst. Evol. Microbiol.">
        <title>The Global Catalogue of Microorganisms (GCM) 10K type strain sequencing project: providing services to taxonomists for standard genome sequencing and annotation.</title>
        <authorList>
            <consortium name="The Broad Institute Genomics Platform"/>
            <consortium name="The Broad Institute Genome Sequencing Center for Infectious Disease"/>
            <person name="Wu L."/>
            <person name="Ma J."/>
        </authorList>
    </citation>
    <scope>NUCLEOTIDE SEQUENCE [LARGE SCALE GENOMIC DNA]</scope>
    <source>
        <strain evidence="14">KCTC 62102</strain>
    </source>
</reference>
<evidence type="ECO:0000256" key="4">
    <source>
        <dbReference type="ARBA" id="ARBA00022857"/>
    </source>
</evidence>
<keyword evidence="9" id="KW-0460">Magnesium</keyword>
<dbReference type="SUPFAM" id="SSF55347">
    <property type="entry name" value="Glyceraldehyde-3-phosphate dehydrogenase-like, C-terminal domain"/>
    <property type="match status" value="1"/>
</dbReference>
<feature type="binding site" evidence="9">
    <location>
        <position position="204"/>
    </location>
    <ligand>
        <name>NADPH</name>
        <dbReference type="ChEBI" id="CHEBI:57783"/>
    </ligand>
</feature>
<dbReference type="PANTHER" id="PTHR30525">
    <property type="entry name" value="1-DEOXY-D-XYLULOSE 5-PHOSPHATE REDUCTOISOMERASE"/>
    <property type="match status" value="1"/>
</dbReference>
<evidence type="ECO:0000313" key="13">
    <source>
        <dbReference type="EMBL" id="MFC3087165.1"/>
    </source>
</evidence>
<dbReference type="InterPro" id="IPR013512">
    <property type="entry name" value="DXP_reductoisomerase_N"/>
</dbReference>
<dbReference type="HAMAP" id="MF_00183">
    <property type="entry name" value="DXP_reductoisom"/>
    <property type="match status" value="1"/>
</dbReference>
<feature type="binding site" evidence="9">
    <location>
        <position position="211"/>
    </location>
    <ligand>
        <name>1-deoxy-D-xylulose 5-phosphate</name>
        <dbReference type="ChEBI" id="CHEBI:57792"/>
    </ligand>
</feature>
<dbReference type="Proteomes" id="UP001595445">
    <property type="component" value="Unassembled WGS sequence"/>
</dbReference>
<dbReference type="Pfam" id="PF13288">
    <property type="entry name" value="DXPR_C"/>
    <property type="match status" value="1"/>
</dbReference>
<evidence type="ECO:0000256" key="6">
    <source>
        <dbReference type="ARBA" id="ARBA00023211"/>
    </source>
</evidence>
<feature type="domain" description="DXP reductoisomerase C-terminal" evidence="12">
    <location>
        <begin position="260"/>
        <end position="381"/>
    </location>
</feature>
<dbReference type="InterPro" id="IPR003821">
    <property type="entry name" value="DXP_reductoisomerase"/>
</dbReference>
<keyword evidence="3 9" id="KW-0479">Metal-binding</keyword>
<dbReference type="PANTHER" id="PTHR30525:SF0">
    <property type="entry name" value="1-DEOXY-D-XYLULOSE 5-PHOSPHATE REDUCTOISOMERASE, CHLOROPLASTIC"/>
    <property type="match status" value="1"/>
</dbReference>
<feature type="binding site" evidence="9">
    <location>
        <position position="38"/>
    </location>
    <ligand>
        <name>NADPH</name>
        <dbReference type="ChEBI" id="CHEBI:57783"/>
    </ligand>
</feature>
<feature type="binding site" evidence="9">
    <location>
        <position position="216"/>
    </location>
    <ligand>
        <name>1-deoxy-D-xylulose 5-phosphate</name>
        <dbReference type="ChEBI" id="CHEBI:57792"/>
    </ligand>
</feature>
<feature type="domain" description="1-deoxy-D-xylulose 5-phosphate reductoisomerase N-terminal" evidence="10">
    <location>
        <begin position="4"/>
        <end position="131"/>
    </location>
</feature>
<keyword evidence="6 9" id="KW-0464">Manganese</keyword>
<feature type="binding site" evidence="9">
    <location>
        <position position="40"/>
    </location>
    <ligand>
        <name>NADPH</name>
        <dbReference type="ChEBI" id="CHEBI:57783"/>
    </ligand>
</feature>
<feature type="binding site" evidence="9">
    <location>
        <position position="217"/>
    </location>
    <ligand>
        <name>1-deoxy-D-xylulose 5-phosphate</name>
        <dbReference type="ChEBI" id="CHEBI:57792"/>
    </ligand>
</feature>
<dbReference type="EC" id="1.1.1.267" evidence="9"/>
<evidence type="ECO:0000313" key="14">
    <source>
        <dbReference type="Proteomes" id="UP001595445"/>
    </source>
</evidence>
<keyword evidence="7 9" id="KW-0414">Isoprene biosynthesis</keyword>
<dbReference type="SUPFAM" id="SSF69055">
    <property type="entry name" value="1-deoxy-D-xylulose-5-phosphate reductoisomerase, C-terminal domain"/>
    <property type="match status" value="1"/>
</dbReference>
<feature type="binding site" evidence="9">
    <location>
        <position position="12"/>
    </location>
    <ligand>
        <name>NADPH</name>
        <dbReference type="ChEBI" id="CHEBI:57783"/>
    </ligand>
</feature>
<sequence length="394" mass="40962">MRSVSVFGVTGSIGAQTLDLLRRAGGAGAFRVVALTGGRNLAALAEAAREFRAEVAVCADEGGLAELRERLAGSGVAAAAGAAAIAEAADRPADWVMSAIVGAAGLVPGLRALRHGGVLALANKESLVTAGPLLMAEAAAHGARILPVDSEHSAIFQALAGEEIAAVERIILTASGGALRDWPLERLAGATVDEALAHPNWAMGQRITIDSASMFNKALEVIETREFFGVEPGQVEVILHPESLVHSLVGFRDGAIMAHMGAPDMRHSIGYALNWPRREALPVARLDLAQVASLTFRAPDEARYPALRLAREVMARRGLAGAAFNAAKEAALDQFLAGAIGFMDMAAVVEAALEVLEPEMGPANLPQGLEDVLGMDHLARQRAGEIAARIAGGR</sequence>
<dbReference type="InterPro" id="IPR036291">
    <property type="entry name" value="NAD(P)-bd_dom_sf"/>
</dbReference>
<accession>A0ABV7DXV2</accession>
<comment type="similarity">
    <text evidence="2 9">Belongs to the DXR family.</text>
</comment>
<comment type="caution">
    <text evidence="13">The sequence shown here is derived from an EMBL/GenBank/DDBJ whole genome shotgun (WGS) entry which is preliminary data.</text>
</comment>
<feature type="binding site" evidence="9">
    <location>
        <position position="151"/>
    </location>
    <ligand>
        <name>1-deoxy-D-xylulose 5-phosphate</name>
        <dbReference type="ChEBI" id="CHEBI:57792"/>
    </ligand>
</feature>
<feature type="binding site" evidence="9">
    <location>
        <position position="11"/>
    </location>
    <ligand>
        <name>NADPH</name>
        <dbReference type="ChEBI" id="CHEBI:57783"/>
    </ligand>
</feature>
<feature type="domain" description="1-deoxy-D-xylulose 5-phosphate reductoisomerase C-terminal" evidence="11">
    <location>
        <begin position="145"/>
        <end position="228"/>
    </location>
</feature>
<comment type="pathway">
    <text evidence="1 9">Isoprenoid biosynthesis; isopentenyl diphosphate biosynthesis via DXP pathway; isopentenyl diphosphate from 1-deoxy-D-xylulose 5-phosphate: step 1/6.</text>
</comment>
<evidence type="ECO:0000256" key="5">
    <source>
        <dbReference type="ARBA" id="ARBA00023002"/>
    </source>
</evidence>
<keyword evidence="14" id="KW-1185">Reference proteome</keyword>
<feature type="binding site" evidence="9">
    <location>
        <position position="125"/>
    </location>
    <ligand>
        <name>NADPH</name>
        <dbReference type="ChEBI" id="CHEBI:57783"/>
    </ligand>
</feature>
<evidence type="ECO:0000259" key="12">
    <source>
        <dbReference type="Pfam" id="PF13288"/>
    </source>
</evidence>
<evidence type="ECO:0000256" key="3">
    <source>
        <dbReference type="ARBA" id="ARBA00022723"/>
    </source>
</evidence>
<comment type="catalytic activity">
    <reaction evidence="8">
        <text>2-C-methyl-D-erythritol 4-phosphate + NADP(+) = 1-deoxy-D-xylulose 5-phosphate + NADPH + H(+)</text>
        <dbReference type="Rhea" id="RHEA:13717"/>
        <dbReference type="ChEBI" id="CHEBI:15378"/>
        <dbReference type="ChEBI" id="CHEBI:57783"/>
        <dbReference type="ChEBI" id="CHEBI:57792"/>
        <dbReference type="ChEBI" id="CHEBI:58262"/>
        <dbReference type="ChEBI" id="CHEBI:58349"/>
        <dbReference type="EC" id="1.1.1.267"/>
    </reaction>
    <physiologicalReaction direction="right-to-left" evidence="8">
        <dbReference type="Rhea" id="RHEA:13719"/>
    </physiologicalReaction>
</comment>
<dbReference type="GO" id="GO:0030604">
    <property type="term" value="F:1-deoxy-D-xylulose-5-phosphate reductoisomerase activity"/>
    <property type="evidence" value="ECO:0007669"/>
    <property type="project" value="UniProtKB-EC"/>
</dbReference>
<feature type="binding site" evidence="9">
    <location>
        <position position="151"/>
    </location>
    <ligand>
        <name>Mn(2+)</name>
        <dbReference type="ChEBI" id="CHEBI:29035"/>
    </ligand>
</feature>
<dbReference type="Gene3D" id="3.40.50.720">
    <property type="entry name" value="NAD(P)-binding Rossmann-like Domain"/>
    <property type="match status" value="1"/>
</dbReference>
<evidence type="ECO:0000256" key="7">
    <source>
        <dbReference type="ARBA" id="ARBA00023229"/>
    </source>
</evidence>
<feature type="binding site" evidence="9">
    <location>
        <position position="39"/>
    </location>
    <ligand>
        <name>NADPH</name>
        <dbReference type="ChEBI" id="CHEBI:57783"/>
    </ligand>
</feature>
<evidence type="ECO:0000256" key="8">
    <source>
        <dbReference type="ARBA" id="ARBA00048543"/>
    </source>
</evidence>